<dbReference type="InterPro" id="IPR001633">
    <property type="entry name" value="EAL_dom"/>
</dbReference>
<dbReference type="Pfam" id="PF00990">
    <property type="entry name" value="GGDEF"/>
    <property type="match status" value="1"/>
</dbReference>
<organism evidence="6 7">
    <name type="scientific">Halioxenophilus aromaticivorans</name>
    <dbReference type="NCBI Taxonomy" id="1306992"/>
    <lineage>
        <taxon>Bacteria</taxon>
        <taxon>Pseudomonadati</taxon>
        <taxon>Pseudomonadota</taxon>
        <taxon>Gammaproteobacteria</taxon>
        <taxon>Alteromonadales</taxon>
        <taxon>Alteromonadaceae</taxon>
        <taxon>Halioxenophilus</taxon>
    </lineage>
</organism>
<evidence type="ECO:0008006" key="8">
    <source>
        <dbReference type="Google" id="ProtNLM"/>
    </source>
</evidence>
<dbReference type="CDD" id="cd01948">
    <property type="entry name" value="EAL"/>
    <property type="match status" value="1"/>
</dbReference>
<dbReference type="SMART" id="SM00086">
    <property type="entry name" value="PAC"/>
    <property type="match status" value="1"/>
</dbReference>
<dbReference type="InterPro" id="IPR013655">
    <property type="entry name" value="PAS_fold_3"/>
</dbReference>
<evidence type="ECO:0000259" key="4">
    <source>
        <dbReference type="PROSITE" id="PS50883"/>
    </source>
</evidence>
<evidence type="ECO:0000256" key="1">
    <source>
        <dbReference type="ARBA" id="ARBA00001946"/>
    </source>
</evidence>
<proteinExistence type="predicted"/>
<dbReference type="PROSITE" id="PS50883">
    <property type="entry name" value="EAL"/>
    <property type="match status" value="1"/>
</dbReference>
<dbReference type="InterPro" id="IPR035919">
    <property type="entry name" value="EAL_sf"/>
</dbReference>
<feature type="domain" description="EAL" evidence="4">
    <location>
        <begin position="616"/>
        <end position="875"/>
    </location>
</feature>
<dbReference type="NCBIfam" id="TIGR00229">
    <property type="entry name" value="sensory_box"/>
    <property type="match status" value="1"/>
</dbReference>
<dbReference type="RefSeq" id="WP_345422256.1">
    <property type="nucleotide sequence ID" value="NZ_AP031496.1"/>
</dbReference>
<dbReference type="InterPro" id="IPR000700">
    <property type="entry name" value="PAS-assoc_C"/>
</dbReference>
<dbReference type="Gene3D" id="3.20.20.450">
    <property type="entry name" value="EAL domain"/>
    <property type="match status" value="1"/>
</dbReference>
<comment type="caution">
    <text evidence="6">The sequence shown here is derived from an EMBL/GenBank/DDBJ whole genome shotgun (WGS) entry which is preliminary data.</text>
</comment>
<protein>
    <recommendedName>
        <fullName evidence="8">EAL domain-containing protein</fullName>
    </recommendedName>
</protein>
<dbReference type="Gene3D" id="3.30.450.20">
    <property type="entry name" value="PAS domain"/>
    <property type="match status" value="2"/>
</dbReference>
<dbReference type="PROSITE" id="PS50887">
    <property type="entry name" value="GGDEF"/>
    <property type="match status" value="1"/>
</dbReference>
<dbReference type="Proteomes" id="UP001409585">
    <property type="component" value="Unassembled WGS sequence"/>
</dbReference>
<dbReference type="InterPro" id="IPR043128">
    <property type="entry name" value="Rev_trsase/Diguanyl_cyclase"/>
</dbReference>
<evidence type="ECO:0000259" key="5">
    <source>
        <dbReference type="PROSITE" id="PS50887"/>
    </source>
</evidence>
<dbReference type="FunFam" id="3.30.70.270:FF:000001">
    <property type="entry name" value="Diguanylate cyclase domain protein"/>
    <property type="match status" value="1"/>
</dbReference>
<comment type="cofactor">
    <cofactor evidence="1">
        <name>Mg(2+)</name>
        <dbReference type="ChEBI" id="CHEBI:18420"/>
    </cofactor>
</comment>
<dbReference type="SMART" id="SM00267">
    <property type="entry name" value="GGDEF"/>
    <property type="match status" value="1"/>
</dbReference>
<dbReference type="NCBIfam" id="TIGR00254">
    <property type="entry name" value="GGDEF"/>
    <property type="match status" value="1"/>
</dbReference>
<dbReference type="PROSITE" id="PS50113">
    <property type="entry name" value="PAC"/>
    <property type="match status" value="1"/>
</dbReference>
<feature type="domain" description="GGDEF" evidence="5">
    <location>
        <begin position="478"/>
        <end position="611"/>
    </location>
</feature>
<evidence type="ECO:0000259" key="3">
    <source>
        <dbReference type="PROSITE" id="PS50113"/>
    </source>
</evidence>
<feature type="domain" description="PAS" evidence="2">
    <location>
        <begin position="193"/>
        <end position="237"/>
    </location>
</feature>
<dbReference type="InterPro" id="IPR000014">
    <property type="entry name" value="PAS"/>
</dbReference>
<dbReference type="Gene3D" id="3.30.70.270">
    <property type="match status" value="1"/>
</dbReference>
<dbReference type="EMBL" id="BAABLX010000023">
    <property type="protein sequence ID" value="GAA4944437.1"/>
    <property type="molecule type" value="Genomic_DNA"/>
</dbReference>
<reference evidence="7" key="1">
    <citation type="journal article" date="2019" name="Int. J. Syst. Evol. Microbiol.">
        <title>The Global Catalogue of Microorganisms (GCM) 10K type strain sequencing project: providing services to taxonomists for standard genome sequencing and annotation.</title>
        <authorList>
            <consortium name="The Broad Institute Genomics Platform"/>
            <consortium name="The Broad Institute Genome Sequencing Center for Infectious Disease"/>
            <person name="Wu L."/>
            <person name="Ma J."/>
        </authorList>
    </citation>
    <scope>NUCLEOTIDE SEQUENCE [LARGE SCALE GENOMIC DNA]</scope>
    <source>
        <strain evidence="7">JCM 19134</strain>
    </source>
</reference>
<name>A0AAV3U3I0_9ALTE</name>
<dbReference type="PANTHER" id="PTHR44757">
    <property type="entry name" value="DIGUANYLATE CYCLASE DGCP"/>
    <property type="match status" value="1"/>
</dbReference>
<dbReference type="CDD" id="cd00130">
    <property type="entry name" value="PAS"/>
    <property type="match status" value="2"/>
</dbReference>
<dbReference type="InterPro" id="IPR000160">
    <property type="entry name" value="GGDEF_dom"/>
</dbReference>
<evidence type="ECO:0000259" key="2">
    <source>
        <dbReference type="PROSITE" id="PS50112"/>
    </source>
</evidence>
<dbReference type="InterPro" id="IPR052155">
    <property type="entry name" value="Biofilm_reg_signaling"/>
</dbReference>
<dbReference type="Pfam" id="PF13426">
    <property type="entry name" value="PAS_9"/>
    <property type="match status" value="1"/>
</dbReference>
<evidence type="ECO:0000313" key="7">
    <source>
        <dbReference type="Proteomes" id="UP001409585"/>
    </source>
</evidence>
<dbReference type="InterPro" id="IPR029787">
    <property type="entry name" value="Nucleotide_cyclase"/>
</dbReference>
<dbReference type="Pfam" id="PF08447">
    <property type="entry name" value="PAS_3"/>
    <property type="match status" value="1"/>
</dbReference>
<dbReference type="GO" id="GO:0003824">
    <property type="term" value="F:catalytic activity"/>
    <property type="evidence" value="ECO:0007669"/>
    <property type="project" value="UniProtKB-ARBA"/>
</dbReference>
<dbReference type="PANTHER" id="PTHR44757:SF2">
    <property type="entry name" value="BIOFILM ARCHITECTURE MAINTENANCE PROTEIN MBAA"/>
    <property type="match status" value="1"/>
</dbReference>
<gene>
    <name evidence="6" type="ORF">GCM10025791_24230</name>
</gene>
<dbReference type="CDD" id="cd01949">
    <property type="entry name" value="GGDEF"/>
    <property type="match status" value="1"/>
</dbReference>
<dbReference type="Pfam" id="PF00563">
    <property type="entry name" value="EAL"/>
    <property type="match status" value="1"/>
</dbReference>
<dbReference type="SUPFAM" id="SSF55073">
    <property type="entry name" value="Nucleotide cyclase"/>
    <property type="match status" value="1"/>
</dbReference>
<dbReference type="PROSITE" id="PS50112">
    <property type="entry name" value="PAS"/>
    <property type="match status" value="1"/>
</dbReference>
<dbReference type="InterPro" id="IPR001610">
    <property type="entry name" value="PAC"/>
</dbReference>
<dbReference type="SMART" id="SM00091">
    <property type="entry name" value="PAS"/>
    <property type="match status" value="2"/>
</dbReference>
<sequence length="885" mass="99751">MTRRSDTALRKSISQIEEMLLANPSKETVFSRCTALLMQLFDARYGYTFRCRDSDSQGIPWEMVSCQEYNGHTLHTLSDINTSTYLPTADKELFKAGKCYYANLQPFDHLICLPHDHPEINNLLCIPLSDARYIHGVIYLCNKPGGFDESMVSRIRPFTAAANCILRATQPQCQQTLLAKADISPASISSLPTSTSLINCLEAFFNAVLFVDEDHTVASCNQASAKMIGLPRREIIGVHIGKFLVKGIPQSHRAKLFDASTISDNFNYNSLWRGVSIVTAKGTNTLVDLSTFDIVVGNRRLKGLVMDDISERLKSANDYQASLQRFDVLTSLAPVGIVQINHQWECTYVNDKWCEFTQSTPDESFGVTWMDGIHPSDAEQVLLELRAQTTNSGEYEGEFRLVTPLGKITWVKANGMSLYDSKGKIAGLIMTFSDVSAHRLNEQRLEHIASTDQLTGLVNRTFFNDRIDQALKGVPRYGKVAVMFIDLDDFKHINDSLGHDFGDTLLVEVAQRLKRTLRDVDTIARIGGDEFTVILTHADSAAVISSVADKLLKALARPFEIEHRRLFVTCSIGIALAEQPDTEAKALLKQADIALYKAKEAGRNQYRHYTSDLDKEVNYHIHLRHSLRDPKRHDFYIHYQPQYDAESQKLIGFEALCRWRHEEVQPIGPDKFVAMIEQFGLINEFSQLILQQIFADLKLWHADYPEFQQLKISINLSAKQFKNRELATSINNLCITHGIRPHNITLEITETALIEDPTLALKTLYKLKQWGFGLSLDDFGTGYSSLAYMHKLPLDSVKIDKSFIIDLEDNPDDAKIVTAIIQLSNSLGLSVIAEGVESEQTSRWLQKNGCNLHQGFYFGKPMELKRAQELHVYCQAGDNTDAALM</sequence>
<dbReference type="InterPro" id="IPR035965">
    <property type="entry name" value="PAS-like_dom_sf"/>
</dbReference>
<dbReference type="AlphaFoldDB" id="A0AAV3U3I0"/>
<dbReference type="SUPFAM" id="SSF55781">
    <property type="entry name" value="GAF domain-like"/>
    <property type="match status" value="1"/>
</dbReference>
<dbReference type="SUPFAM" id="SSF141868">
    <property type="entry name" value="EAL domain-like"/>
    <property type="match status" value="1"/>
</dbReference>
<dbReference type="SMART" id="SM00052">
    <property type="entry name" value="EAL"/>
    <property type="match status" value="1"/>
</dbReference>
<accession>A0AAV3U3I0</accession>
<keyword evidence="7" id="KW-1185">Reference proteome</keyword>
<feature type="domain" description="PAC" evidence="3">
    <location>
        <begin position="395"/>
        <end position="447"/>
    </location>
</feature>
<dbReference type="SUPFAM" id="SSF55785">
    <property type="entry name" value="PYP-like sensor domain (PAS domain)"/>
    <property type="match status" value="2"/>
</dbReference>
<evidence type="ECO:0000313" key="6">
    <source>
        <dbReference type="EMBL" id="GAA4944437.1"/>
    </source>
</evidence>